<feature type="transmembrane region" description="Helical" evidence="5">
    <location>
        <begin position="210"/>
        <end position="230"/>
    </location>
</feature>
<reference evidence="6 7" key="1">
    <citation type="journal article" date="2015" name="Genome Announc.">
        <title>Genomes of Geoalkalibacter ferrihydriticus Z-0531T and Geoalkalibacter subterraneus Red1T, Two Haloalkaliphilic Metal-Reducing Deltaproteobacteria.</title>
        <authorList>
            <person name="Badalamenti J.P."/>
            <person name="Krajmalnik-Brown R."/>
            <person name="Torres C.I."/>
            <person name="Bond D.R."/>
        </authorList>
    </citation>
    <scope>NUCLEOTIDE SEQUENCE [LARGE SCALE GENOMIC DNA]</scope>
    <source>
        <strain evidence="6 7">Red1</strain>
    </source>
</reference>
<evidence type="ECO:0000313" key="7">
    <source>
        <dbReference type="Proteomes" id="UP000035036"/>
    </source>
</evidence>
<dbReference type="Pfam" id="PF04172">
    <property type="entry name" value="LrgB"/>
    <property type="match status" value="1"/>
</dbReference>
<dbReference type="AlphaFoldDB" id="A0A0B5FGA5"/>
<dbReference type="PANTHER" id="PTHR30249">
    <property type="entry name" value="PUTATIVE SEROTONIN TRANSPORTER"/>
    <property type="match status" value="1"/>
</dbReference>
<name>A0A0B5FGA5_9BACT</name>
<dbReference type="InterPro" id="IPR007300">
    <property type="entry name" value="CidB/LrgB"/>
</dbReference>
<keyword evidence="4 5" id="KW-0472">Membrane</keyword>
<evidence type="ECO:0000256" key="2">
    <source>
        <dbReference type="ARBA" id="ARBA00022692"/>
    </source>
</evidence>
<dbReference type="HOGENOM" id="CLU_082099_0_1_7"/>
<dbReference type="KEGG" id="gsb:GSUB_07075"/>
<evidence type="ECO:0000256" key="1">
    <source>
        <dbReference type="ARBA" id="ARBA00004141"/>
    </source>
</evidence>
<organism evidence="6 7">
    <name type="scientific">Geoalkalibacter subterraneus</name>
    <dbReference type="NCBI Taxonomy" id="483547"/>
    <lineage>
        <taxon>Bacteria</taxon>
        <taxon>Pseudomonadati</taxon>
        <taxon>Thermodesulfobacteriota</taxon>
        <taxon>Desulfuromonadia</taxon>
        <taxon>Desulfuromonadales</taxon>
        <taxon>Geoalkalibacteraceae</taxon>
        <taxon>Geoalkalibacter</taxon>
    </lineage>
</organism>
<gene>
    <name evidence="6" type="ORF">GSUB_07075</name>
</gene>
<keyword evidence="7" id="KW-1185">Reference proteome</keyword>
<keyword evidence="3 5" id="KW-1133">Transmembrane helix</keyword>
<evidence type="ECO:0000256" key="4">
    <source>
        <dbReference type="ARBA" id="ARBA00023136"/>
    </source>
</evidence>
<dbReference type="Proteomes" id="UP000035036">
    <property type="component" value="Chromosome"/>
</dbReference>
<comment type="subcellular location">
    <subcellularLocation>
        <location evidence="1">Membrane</location>
        <topology evidence="1">Multi-pass membrane protein</topology>
    </subcellularLocation>
</comment>
<dbReference type="GO" id="GO:0016020">
    <property type="term" value="C:membrane"/>
    <property type="evidence" value="ECO:0007669"/>
    <property type="project" value="UniProtKB-SubCell"/>
</dbReference>
<keyword evidence="2 5" id="KW-0812">Transmembrane</keyword>
<dbReference type="PANTHER" id="PTHR30249:SF0">
    <property type="entry name" value="PLASTIDAL GLYCOLATE_GLYCERATE TRANSLOCATOR 1, CHLOROPLASTIC"/>
    <property type="match status" value="1"/>
</dbReference>
<dbReference type="EMBL" id="CP010311">
    <property type="protein sequence ID" value="AJF06358.1"/>
    <property type="molecule type" value="Genomic_DNA"/>
</dbReference>
<feature type="transmembrane region" description="Helical" evidence="5">
    <location>
        <begin position="6"/>
        <end position="22"/>
    </location>
</feature>
<dbReference type="RefSeq" id="WP_040199945.1">
    <property type="nucleotide sequence ID" value="NZ_CP010311.1"/>
</dbReference>
<feature type="transmembrane region" description="Helical" evidence="5">
    <location>
        <begin position="95"/>
        <end position="117"/>
    </location>
</feature>
<protein>
    <submittedName>
        <fullName evidence="6">Membrane protein</fullName>
    </submittedName>
</protein>
<accession>A0A0B5FGA5</accession>
<proteinExistence type="predicted"/>
<sequence length="231" mass="24120">MWGELLELPVFGIGLTLAAYALAQKMYLRTGSIFFNPVALSIGSIIVFLLLFRIPYQTYFEGGSYIHFLLGPSVVALAVPLYNRREEIMSRKKPILLGIAAGAVASIVSASGLAWLLGGSRDVVLSLAPKSVTTPIAIGIVEKIGGIAPLTAALVVLTGCLGAICGPEFCRLIGVRDPVAMGLAVGTASHGIGTARMLEENRLGGAVSGLAIGLNGLVTAFILPLLVTWFI</sequence>
<feature type="transmembrane region" description="Helical" evidence="5">
    <location>
        <begin position="64"/>
        <end position="83"/>
    </location>
</feature>
<feature type="transmembrane region" description="Helical" evidence="5">
    <location>
        <begin position="147"/>
        <end position="166"/>
    </location>
</feature>
<evidence type="ECO:0000256" key="3">
    <source>
        <dbReference type="ARBA" id="ARBA00022989"/>
    </source>
</evidence>
<feature type="transmembrane region" description="Helical" evidence="5">
    <location>
        <begin position="34"/>
        <end position="52"/>
    </location>
</feature>
<evidence type="ECO:0000256" key="5">
    <source>
        <dbReference type="SAM" id="Phobius"/>
    </source>
</evidence>
<dbReference type="STRING" id="483547.GSUB_07075"/>
<dbReference type="OrthoDB" id="9811701at2"/>
<evidence type="ECO:0000313" key="6">
    <source>
        <dbReference type="EMBL" id="AJF06358.1"/>
    </source>
</evidence>